<comment type="subcellular location">
    <subcellularLocation>
        <location evidence="1 12">Cell membrane</location>
        <topology evidence="1 12">Multi-pass membrane protein</topology>
    </subcellularLocation>
</comment>
<feature type="active site" evidence="12">
    <location>
        <position position="408"/>
    </location>
</feature>
<keyword evidence="7 12" id="KW-1133">Transmembrane helix</keyword>
<keyword evidence="9 12" id="KW-0472">Membrane</keyword>
<comment type="catalytic activity">
    <reaction evidence="12">
        <text>2 a 1,2-diacyl-sn-glycero-3-phospho-(1'-sn-glycerol) = a cardiolipin + glycerol</text>
        <dbReference type="Rhea" id="RHEA:31451"/>
        <dbReference type="ChEBI" id="CHEBI:17754"/>
        <dbReference type="ChEBI" id="CHEBI:62237"/>
        <dbReference type="ChEBI" id="CHEBI:64716"/>
    </reaction>
</comment>
<dbReference type="GO" id="GO:0032049">
    <property type="term" value="P:cardiolipin biosynthetic process"/>
    <property type="evidence" value="ECO:0007669"/>
    <property type="project" value="UniProtKB-UniRule"/>
</dbReference>
<dbReference type="EMBL" id="PEIB01000001">
    <property type="protein sequence ID" value="RXJ74869.1"/>
    <property type="molecule type" value="Genomic_DNA"/>
</dbReference>
<dbReference type="PROSITE" id="PS50035">
    <property type="entry name" value="PLD"/>
    <property type="match status" value="2"/>
</dbReference>
<dbReference type="SMART" id="SM00155">
    <property type="entry name" value="PLDc"/>
    <property type="match status" value="2"/>
</dbReference>
<dbReference type="Pfam" id="PF13396">
    <property type="entry name" value="PLDc_N"/>
    <property type="match status" value="1"/>
</dbReference>
<dbReference type="PANTHER" id="PTHR21248">
    <property type="entry name" value="CARDIOLIPIN SYNTHASE"/>
    <property type="match status" value="1"/>
</dbReference>
<dbReference type="GO" id="GO:0008808">
    <property type="term" value="F:cardiolipin synthase activity"/>
    <property type="evidence" value="ECO:0007669"/>
    <property type="project" value="UniProtKB-UniRule"/>
</dbReference>
<feature type="domain" description="PLD phosphodiesterase" evidence="13">
    <location>
        <begin position="401"/>
        <end position="428"/>
    </location>
</feature>
<proteinExistence type="inferred from homology"/>
<feature type="transmembrane region" description="Helical" evidence="12">
    <location>
        <begin position="35"/>
        <end position="58"/>
    </location>
</feature>
<dbReference type="Proteomes" id="UP000290287">
    <property type="component" value="Unassembled WGS sequence"/>
</dbReference>
<dbReference type="Pfam" id="PF13091">
    <property type="entry name" value="PLDc_2"/>
    <property type="match status" value="2"/>
</dbReference>
<dbReference type="PANTHER" id="PTHR21248:SF22">
    <property type="entry name" value="PHOSPHOLIPASE D"/>
    <property type="match status" value="1"/>
</dbReference>
<dbReference type="InterPro" id="IPR001736">
    <property type="entry name" value="PLipase_D/transphosphatidylase"/>
</dbReference>
<reference evidence="14 15" key="1">
    <citation type="submission" date="2017-10" db="EMBL/GenBank/DDBJ databases">
        <title>Nyctiphanis sp. nov., isolated from the stomach of the euphausiid Nyctiphanes simplex (Hansen, 1911) in the Gulf of California.</title>
        <authorList>
            <person name="Gomez-Gil B."/>
            <person name="Aguilar-Mendez M."/>
            <person name="Lopez-Cortes A."/>
            <person name="Gomez-Gutierrez J."/>
            <person name="Roque A."/>
            <person name="Lang E."/>
            <person name="Gonzalez-Castillo A."/>
        </authorList>
    </citation>
    <scope>NUCLEOTIDE SEQUENCE [LARGE SCALE GENOMIC DNA]</scope>
    <source>
        <strain evidence="14 15">CAIM 600</strain>
    </source>
</reference>
<feature type="transmembrane region" description="Helical" evidence="12">
    <location>
        <begin position="7"/>
        <end position="29"/>
    </location>
</feature>
<dbReference type="GO" id="GO:0005886">
    <property type="term" value="C:plasma membrane"/>
    <property type="evidence" value="ECO:0007669"/>
    <property type="project" value="UniProtKB-SubCell"/>
</dbReference>
<keyword evidence="11 12" id="KW-1208">Phospholipid metabolism</keyword>
<dbReference type="CDD" id="cd09152">
    <property type="entry name" value="PLDc_EcCLS_like_1"/>
    <property type="match status" value="1"/>
</dbReference>
<dbReference type="OrthoDB" id="9814092at2"/>
<evidence type="ECO:0000313" key="15">
    <source>
        <dbReference type="Proteomes" id="UP000290287"/>
    </source>
</evidence>
<evidence type="ECO:0000256" key="10">
    <source>
        <dbReference type="ARBA" id="ARBA00023209"/>
    </source>
</evidence>
<dbReference type="InterPro" id="IPR025202">
    <property type="entry name" value="PLD-like_dom"/>
</dbReference>
<sequence>MEKFFQIVSWAGLFLYWLLIASVTVRVVFRRRAPGVSIAWLMVIYILPILGVFLYLLVGELNLGKKRAERAKAMFSSFESWLRKLRACTNHAPQLLNQQSRNVSDLCFHRLGIPALAGNSMELKDNPAKILSAIETDIASAKTHINMVFYIWYPGGDADRVAQAICDAAHRGVAVRVMLDSAGSKEFFKSPWPSEMRDAGVELIEALSVSPLRMFFRRLDIRQHRKIVVIDNNIAYTGSMNMVDPRFFKQNAGVGQWVDIMVRLTGPAVPVINSVFSWDWEVETGIRDLPPLPECDVAAEKATADDPHAIQVIPSGPGMPDGVIQQVLMLAIHQAQRSITITTPYLIPSESLLNALRTTAERGVKVNLIIPAKNDSLMVDWASRSFFSELMLSGILIYRFDGGLLHTKSVVIDEEFCFIGTVNLDMRSLWLNFELTIAVEDPEFCQQLVELQKSYTHKSEILDFDMWQKRSVVNKPIEQFFYMFAPLL</sequence>
<evidence type="ECO:0000256" key="1">
    <source>
        <dbReference type="ARBA" id="ARBA00004651"/>
    </source>
</evidence>
<dbReference type="NCBIfam" id="TIGR04265">
    <property type="entry name" value="bac_cardiolipin"/>
    <property type="match status" value="1"/>
</dbReference>
<evidence type="ECO:0000313" key="14">
    <source>
        <dbReference type="EMBL" id="RXJ74869.1"/>
    </source>
</evidence>
<protein>
    <recommendedName>
        <fullName evidence="12">Cardiolipin synthase A</fullName>
        <shortName evidence="12">CL synthase</shortName>
        <ecNumber evidence="12">2.7.8.-</ecNumber>
    </recommendedName>
</protein>
<comment type="function">
    <text evidence="12">Catalyzes the reversible phosphatidyl group transfer from one phosphatidylglycerol molecule to another to form cardiolipin (CL) (diphosphatidylglycerol) and glycerol.</text>
</comment>
<feature type="active site" evidence="12">
    <location>
        <position position="413"/>
    </location>
</feature>
<keyword evidence="2 12" id="KW-1003">Cell membrane</keyword>
<keyword evidence="5 12" id="KW-0812">Transmembrane</keyword>
<feature type="domain" description="PLD phosphodiesterase" evidence="13">
    <location>
        <begin position="219"/>
        <end position="246"/>
    </location>
</feature>
<evidence type="ECO:0000256" key="4">
    <source>
        <dbReference type="ARBA" id="ARBA00022679"/>
    </source>
</evidence>
<comment type="similarity">
    <text evidence="12">Belongs to the phospholipase D family. Cardiolipin synthase subfamily. ClsA sub-subfamily.</text>
</comment>
<dbReference type="InterPro" id="IPR022924">
    <property type="entry name" value="Cardiolipin_synthase"/>
</dbReference>
<dbReference type="Gene3D" id="3.30.870.10">
    <property type="entry name" value="Endonuclease Chain A"/>
    <property type="match status" value="2"/>
</dbReference>
<evidence type="ECO:0000256" key="3">
    <source>
        <dbReference type="ARBA" id="ARBA00022516"/>
    </source>
</evidence>
<evidence type="ECO:0000256" key="6">
    <source>
        <dbReference type="ARBA" id="ARBA00022737"/>
    </source>
</evidence>
<keyword evidence="15" id="KW-1185">Reference proteome</keyword>
<dbReference type="EC" id="2.7.8.-" evidence="12"/>
<keyword evidence="6" id="KW-0677">Repeat</keyword>
<evidence type="ECO:0000256" key="8">
    <source>
        <dbReference type="ARBA" id="ARBA00023098"/>
    </source>
</evidence>
<evidence type="ECO:0000259" key="13">
    <source>
        <dbReference type="PROSITE" id="PS50035"/>
    </source>
</evidence>
<dbReference type="HAMAP" id="MF_00190">
    <property type="entry name" value="Cardiolipin_synth_ClsA"/>
    <property type="match status" value="1"/>
</dbReference>
<feature type="active site" evidence="12">
    <location>
        <position position="406"/>
    </location>
</feature>
<name>A0A4Q0Z0B6_9GAMM</name>
<gene>
    <name evidence="14" type="primary">cls</name>
    <name evidence="12" type="synonym">clsA</name>
    <name evidence="14" type="ORF">CS022_01310</name>
</gene>
<dbReference type="SUPFAM" id="SSF56024">
    <property type="entry name" value="Phospholipase D/nuclease"/>
    <property type="match status" value="2"/>
</dbReference>
<dbReference type="AlphaFoldDB" id="A0A4Q0Z0B6"/>
<evidence type="ECO:0000256" key="7">
    <source>
        <dbReference type="ARBA" id="ARBA00022989"/>
    </source>
</evidence>
<feature type="active site" evidence="12">
    <location>
        <position position="224"/>
    </location>
</feature>
<keyword evidence="8 12" id="KW-0443">Lipid metabolism</keyword>
<keyword evidence="10 12" id="KW-0594">Phospholipid biosynthesis</keyword>
<dbReference type="CDD" id="cd09158">
    <property type="entry name" value="PLDc_EcCLS_like_2"/>
    <property type="match status" value="1"/>
</dbReference>
<feature type="active site" evidence="12">
    <location>
        <position position="226"/>
    </location>
</feature>
<evidence type="ECO:0000256" key="9">
    <source>
        <dbReference type="ARBA" id="ARBA00023136"/>
    </source>
</evidence>
<dbReference type="RefSeq" id="WP_129120759.1">
    <property type="nucleotide sequence ID" value="NZ_PEIB01000001.1"/>
</dbReference>
<organism evidence="14 15">
    <name type="scientific">Veronia nyctiphanis</name>
    <dbReference type="NCBI Taxonomy" id="1278244"/>
    <lineage>
        <taxon>Bacteria</taxon>
        <taxon>Pseudomonadati</taxon>
        <taxon>Pseudomonadota</taxon>
        <taxon>Gammaproteobacteria</taxon>
        <taxon>Vibrionales</taxon>
        <taxon>Vibrionaceae</taxon>
        <taxon>Veronia</taxon>
    </lineage>
</organism>
<accession>A0A4Q0Z0B6</accession>
<evidence type="ECO:0000256" key="5">
    <source>
        <dbReference type="ARBA" id="ARBA00022692"/>
    </source>
</evidence>
<keyword evidence="4 12" id="KW-0808">Transferase</keyword>
<evidence type="ECO:0000256" key="11">
    <source>
        <dbReference type="ARBA" id="ARBA00023264"/>
    </source>
</evidence>
<dbReference type="InterPro" id="IPR027379">
    <property type="entry name" value="CLS_N"/>
</dbReference>
<dbReference type="InterPro" id="IPR030840">
    <property type="entry name" value="CL_synthase_A"/>
</dbReference>
<keyword evidence="3 12" id="KW-0444">Lipid biosynthesis</keyword>
<evidence type="ECO:0000256" key="2">
    <source>
        <dbReference type="ARBA" id="ARBA00022475"/>
    </source>
</evidence>
<feature type="active site" evidence="12">
    <location>
        <position position="231"/>
    </location>
</feature>
<comment type="caution">
    <text evidence="14">The sequence shown here is derived from an EMBL/GenBank/DDBJ whole genome shotgun (WGS) entry which is preliminary data.</text>
</comment>
<evidence type="ECO:0000256" key="12">
    <source>
        <dbReference type="HAMAP-Rule" id="MF_00190"/>
    </source>
</evidence>